<reference evidence="2" key="1">
    <citation type="journal article" date="2016" name="Genome Biol. Evol.">
        <title>Mitochondrion-to-Chloroplast DNA Transfers and Intragenomic Proliferation of Chloroplast Group II Introns in Gloeotilopsis Green Algae (Ulotrichales, Ulvophyceae).</title>
        <authorList>
            <person name="Turmel M."/>
            <person name="Otis C."/>
            <person name="Lemieux C."/>
        </authorList>
    </citation>
    <scope>NUCLEOTIDE SEQUENCE</scope>
</reference>
<keyword evidence="1" id="KW-0472">Membrane</keyword>
<dbReference type="EMBL" id="KX306823">
    <property type="protein sequence ID" value="AOC61537.1"/>
    <property type="molecule type" value="Genomic_DNA"/>
</dbReference>
<organism evidence="2">
    <name type="scientific">Gloeotilopsis planctonica</name>
    <dbReference type="NCBI Taxonomy" id="34157"/>
    <lineage>
        <taxon>Eukaryota</taxon>
        <taxon>Viridiplantae</taxon>
        <taxon>Chlorophyta</taxon>
        <taxon>core chlorophytes</taxon>
        <taxon>Ulvophyceae</taxon>
        <taxon>OUU clade</taxon>
        <taxon>Ulotrichales</taxon>
        <taxon>Ulotrichaceae</taxon>
        <taxon>Gloeotilopsis</taxon>
    </lineage>
</organism>
<evidence type="ECO:0000256" key="1">
    <source>
        <dbReference type="SAM" id="Phobius"/>
    </source>
</evidence>
<protein>
    <submittedName>
        <fullName evidence="2">SecY-independent transporter protein</fullName>
    </submittedName>
</protein>
<keyword evidence="1" id="KW-0812">Transmembrane</keyword>
<keyword evidence="1" id="KW-1133">Transmembrane helix</keyword>
<dbReference type="AlphaFoldDB" id="A0A1B2RYY5"/>
<keyword evidence="2" id="KW-0496">Mitochondrion</keyword>
<sequence length="325" mass="38182">MNSKKIQKLSHRPAIYNIVGELKYRALYLLLVVLSLLGLVYLKLGLIIEFQGSYYLNYYQFIDFNWREGVKELNEGLISNSIASDKNDSSKVSNLIFFRLSKLLEGLGLLLLSLESFISSAFLWSPFDNETIAQVEKLQVSQESNSTFFNSTDTQNAWESKANALEAIHQTRSFAFIELDEYKPFFISTLSYFEKQIKFIYSVSCKTDVFFFEKPKNALIYLMFVFYQLTGILAYHGFCLVSPGITQPYRLKLIKNFLVFYLILCLHFIYNPMIMAVYFELQIESLDSELFYGNSFDFLKLWVKCFYWLHFFLVLVLLFYFFVLQ</sequence>
<name>A0A1B2RYY5_9CHLO</name>
<proteinExistence type="predicted"/>
<accession>A0A1B2RYY5</accession>
<geneLocation type="mitochondrion" evidence="2"/>
<feature type="transmembrane region" description="Helical" evidence="1">
    <location>
        <begin position="258"/>
        <end position="281"/>
    </location>
</feature>
<gene>
    <name evidence="2" type="primary">mttB</name>
</gene>
<feature type="transmembrane region" description="Helical" evidence="1">
    <location>
        <begin position="218"/>
        <end position="238"/>
    </location>
</feature>
<feature type="transmembrane region" description="Helical" evidence="1">
    <location>
        <begin position="301"/>
        <end position="323"/>
    </location>
</feature>
<evidence type="ECO:0000313" key="2">
    <source>
        <dbReference type="EMBL" id="AOC61537.1"/>
    </source>
</evidence>
<feature type="transmembrane region" description="Helical" evidence="1">
    <location>
        <begin position="26"/>
        <end position="48"/>
    </location>
</feature>